<dbReference type="EMBL" id="ATHJ01000076">
    <property type="protein sequence ID" value="EPR41329.1"/>
    <property type="molecule type" value="Genomic_DNA"/>
</dbReference>
<reference evidence="1 2" key="1">
    <citation type="journal article" date="2013" name="Genome Announc.">
        <title>Draft genome sequences for three mercury-methylating, sulfate-reducing bacteria.</title>
        <authorList>
            <person name="Brown S.D."/>
            <person name="Hurt R.A.Jr."/>
            <person name="Gilmour C.C."/>
            <person name="Elias D.A."/>
        </authorList>
    </citation>
    <scope>NUCLEOTIDE SEQUENCE [LARGE SCALE GENOMIC DNA]</scope>
    <source>
        <strain evidence="1 2">DSM 2059</strain>
    </source>
</reference>
<accession>S7V452</accession>
<dbReference type="STRING" id="897.B2D07_06525"/>
<organism evidence="1 2">
    <name type="scientific">Desulfococcus multivorans DSM 2059</name>
    <dbReference type="NCBI Taxonomy" id="1121405"/>
    <lineage>
        <taxon>Bacteria</taxon>
        <taxon>Pseudomonadati</taxon>
        <taxon>Thermodesulfobacteriota</taxon>
        <taxon>Desulfobacteria</taxon>
        <taxon>Desulfobacterales</taxon>
        <taxon>Desulfococcaceae</taxon>
        <taxon>Desulfococcus</taxon>
    </lineage>
</organism>
<keyword evidence="2" id="KW-1185">Reference proteome</keyword>
<dbReference type="Proteomes" id="UP000014977">
    <property type="component" value="Unassembled WGS sequence"/>
</dbReference>
<comment type="caution">
    <text evidence="1">The sequence shown here is derived from an EMBL/GenBank/DDBJ whole genome shotgun (WGS) entry which is preliminary data.</text>
</comment>
<protein>
    <submittedName>
        <fullName evidence="1">Uncharacterized protein</fullName>
    </submittedName>
</protein>
<evidence type="ECO:0000313" key="1">
    <source>
        <dbReference type="EMBL" id="EPR41329.1"/>
    </source>
</evidence>
<gene>
    <name evidence="1" type="ORF">dsmv_2110</name>
</gene>
<dbReference type="OrthoDB" id="5417890at2"/>
<dbReference type="RefSeq" id="WP_020876541.1">
    <property type="nucleotide sequence ID" value="NZ_ATHJ01000076.1"/>
</dbReference>
<name>S7V452_DESML</name>
<dbReference type="AlphaFoldDB" id="S7V452"/>
<evidence type="ECO:0000313" key="2">
    <source>
        <dbReference type="Proteomes" id="UP000014977"/>
    </source>
</evidence>
<sequence length="210" mass="24417">MNDYQEEQLNGLNAVLTYLNAMSDDQRENLRATLADYLDFRRRTGRFLSQYFGHLCNMKCYRNRLSACCSKDGIITFFADIAINALISEERELSSLFRVLEAPSNGFKCVYLSESGCLWRLKPIVCEMFLCDAAMREVFLRKPACENAWHRLLEEKKSFTWPDRPVLFDTLEQAFMDLGCDSPLMYLHKSPGLLMVKKKAREKGNLNHER</sequence>
<dbReference type="eggNOG" id="ENOG50309P5">
    <property type="taxonomic scope" value="Bacteria"/>
</dbReference>
<proteinExistence type="predicted"/>